<dbReference type="STRING" id="7260.B4NE23"/>
<dbReference type="Proteomes" id="UP000007798">
    <property type="component" value="Unassembled WGS sequence"/>
</dbReference>
<dbReference type="SMR" id="B4NE23"/>
<feature type="compositionally biased region" description="Basic and acidic residues" evidence="1">
    <location>
        <begin position="463"/>
        <end position="473"/>
    </location>
</feature>
<evidence type="ECO:0000256" key="1">
    <source>
        <dbReference type="SAM" id="MobiDB-lite"/>
    </source>
</evidence>
<feature type="chain" id="PRO_5006458369" evidence="2">
    <location>
        <begin position="25"/>
        <end position="548"/>
    </location>
</feature>
<proteinExistence type="predicted"/>
<accession>B4NE23</accession>
<dbReference type="OrthoDB" id="7488383at2759"/>
<sequence length="548" mass="58350">MESKTKSIGQLLLLLVLISPPASPRPQLQSHYLRAVTAYRRLERTLPAEELHALTGIGVLNGARLAEQAMEEQLVAAIKKLLLQTDLQQSHRVASQINLIEQQLARDGKALDILGMAIDVLRKAKDEQEFRQELREVRYQHMEEELLKQEESANYVVETELGQRLGHLRTAILKQVPQMKVQLEDKIEKALKHIMEQATADGILAKASEKVKVKRAITPDQPDEMRMIKSILTEYNLQFVFSISKDDFRENLIEQRSDGANQKASPNNTKTELEEDEFDSLEKDLKLPNITAKNRPKIQTHAKQEEDGEKGAGGDSNELGDEDDADEGGGGGGGLVGLIGSLSGGEGGSDVGALIGALTGLISTLFGPGGLDIDALIGTSTSLLAGLLAGNKNFGTVLGSYVGTAFDGLSGGGGAINNGQFLGNFVGTVLASLSADPEEEGPPQPLTFTKNFVTSFLESKFRPVEGSEERHGSAELPRQKAKKDGGAAGGFDSGGFVKQVASHLVSNALSLLLNALLGSSGGAFHASAGIFSSSSSAHHGKPGAGAVH</sequence>
<feature type="signal peptide" evidence="2">
    <location>
        <begin position="1"/>
        <end position="24"/>
    </location>
</feature>
<dbReference type="InParanoid" id="B4NE23"/>
<keyword evidence="4" id="KW-1185">Reference proteome</keyword>
<feature type="region of interest" description="Disordered" evidence="1">
    <location>
        <begin position="463"/>
        <end position="487"/>
    </location>
</feature>
<dbReference type="EMBL" id="CH964239">
    <property type="protein sequence ID" value="EDW81992.2"/>
    <property type="molecule type" value="Genomic_DNA"/>
</dbReference>
<evidence type="ECO:0000313" key="3">
    <source>
        <dbReference type="EMBL" id="EDW81992.2"/>
    </source>
</evidence>
<evidence type="ECO:0000313" key="4">
    <source>
        <dbReference type="Proteomes" id="UP000007798"/>
    </source>
</evidence>
<dbReference type="AlphaFoldDB" id="B4NE23"/>
<dbReference type="HOGENOM" id="CLU_036850_0_0_1"/>
<feature type="compositionally biased region" description="Polar residues" evidence="1">
    <location>
        <begin position="258"/>
        <end position="270"/>
    </location>
</feature>
<evidence type="ECO:0000256" key="2">
    <source>
        <dbReference type="SAM" id="SignalP"/>
    </source>
</evidence>
<dbReference type="KEGG" id="dwi:6649076"/>
<reference evidence="3 4" key="1">
    <citation type="journal article" date="2007" name="Nature">
        <title>Evolution of genes and genomes on the Drosophila phylogeny.</title>
        <authorList>
            <consortium name="Drosophila 12 Genomes Consortium"/>
            <person name="Clark A.G."/>
            <person name="Eisen M.B."/>
            <person name="Smith D.R."/>
            <person name="Bergman C.M."/>
            <person name="Oliver B."/>
            <person name="Markow T.A."/>
            <person name="Kaufman T.C."/>
            <person name="Kellis M."/>
            <person name="Gelbart W."/>
            <person name="Iyer V.N."/>
            <person name="Pollard D.A."/>
            <person name="Sackton T.B."/>
            <person name="Larracuente A.M."/>
            <person name="Singh N.D."/>
            <person name="Abad J.P."/>
            <person name="Abt D.N."/>
            <person name="Adryan B."/>
            <person name="Aguade M."/>
            <person name="Akashi H."/>
            <person name="Anderson W.W."/>
            <person name="Aquadro C.F."/>
            <person name="Ardell D.H."/>
            <person name="Arguello R."/>
            <person name="Artieri C.G."/>
            <person name="Barbash D.A."/>
            <person name="Barker D."/>
            <person name="Barsanti P."/>
            <person name="Batterham P."/>
            <person name="Batzoglou S."/>
            <person name="Begun D."/>
            <person name="Bhutkar A."/>
            <person name="Blanco E."/>
            <person name="Bosak S.A."/>
            <person name="Bradley R.K."/>
            <person name="Brand A.D."/>
            <person name="Brent M.R."/>
            <person name="Brooks A.N."/>
            <person name="Brown R.H."/>
            <person name="Butlin R.K."/>
            <person name="Caggese C."/>
            <person name="Calvi B.R."/>
            <person name="Bernardo de Carvalho A."/>
            <person name="Caspi A."/>
            <person name="Castrezana S."/>
            <person name="Celniker S.E."/>
            <person name="Chang J.L."/>
            <person name="Chapple C."/>
            <person name="Chatterji S."/>
            <person name="Chinwalla A."/>
            <person name="Civetta A."/>
            <person name="Clifton S.W."/>
            <person name="Comeron J.M."/>
            <person name="Costello J.C."/>
            <person name="Coyne J.A."/>
            <person name="Daub J."/>
            <person name="David R.G."/>
            <person name="Delcher A.L."/>
            <person name="Delehaunty K."/>
            <person name="Do C.B."/>
            <person name="Ebling H."/>
            <person name="Edwards K."/>
            <person name="Eickbush T."/>
            <person name="Evans J.D."/>
            <person name="Filipski A."/>
            <person name="Findeiss S."/>
            <person name="Freyhult E."/>
            <person name="Fulton L."/>
            <person name="Fulton R."/>
            <person name="Garcia A.C."/>
            <person name="Gardiner A."/>
            <person name="Garfield D.A."/>
            <person name="Garvin B.E."/>
            <person name="Gibson G."/>
            <person name="Gilbert D."/>
            <person name="Gnerre S."/>
            <person name="Godfrey J."/>
            <person name="Good R."/>
            <person name="Gotea V."/>
            <person name="Gravely B."/>
            <person name="Greenberg A.J."/>
            <person name="Griffiths-Jones S."/>
            <person name="Gross S."/>
            <person name="Guigo R."/>
            <person name="Gustafson E.A."/>
            <person name="Haerty W."/>
            <person name="Hahn M.W."/>
            <person name="Halligan D.L."/>
            <person name="Halpern A.L."/>
            <person name="Halter G.M."/>
            <person name="Han M.V."/>
            <person name="Heger A."/>
            <person name="Hillier L."/>
            <person name="Hinrichs A.S."/>
            <person name="Holmes I."/>
            <person name="Hoskins R.A."/>
            <person name="Hubisz M.J."/>
            <person name="Hultmark D."/>
            <person name="Huntley M.A."/>
            <person name="Jaffe D.B."/>
            <person name="Jagadeeshan S."/>
            <person name="Jeck W.R."/>
            <person name="Johnson J."/>
            <person name="Jones C.D."/>
            <person name="Jordan W.C."/>
            <person name="Karpen G.H."/>
            <person name="Kataoka E."/>
            <person name="Keightley P.D."/>
            <person name="Kheradpour P."/>
            <person name="Kirkness E.F."/>
            <person name="Koerich L.B."/>
            <person name="Kristiansen K."/>
            <person name="Kudrna D."/>
            <person name="Kulathinal R.J."/>
            <person name="Kumar S."/>
            <person name="Kwok R."/>
            <person name="Lander E."/>
            <person name="Langley C.H."/>
            <person name="Lapoint R."/>
            <person name="Lazzaro B.P."/>
            <person name="Lee S.J."/>
            <person name="Levesque L."/>
            <person name="Li R."/>
            <person name="Lin C.F."/>
            <person name="Lin M.F."/>
            <person name="Lindblad-Toh K."/>
            <person name="Llopart A."/>
            <person name="Long M."/>
            <person name="Low L."/>
            <person name="Lozovsky E."/>
            <person name="Lu J."/>
            <person name="Luo M."/>
            <person name="Machado C.A."/>
            <person name="Makalowski W."/>
            <person name="Marzo M."/>
            <person name="Matsuda M."/>
            <person name="Matzkin L."/>
            <person name="McAllister B."/>
            <person name="McBride C.S."/>
            <person name="McKernan B."/>
            <person name="McKernan K."/>
            <person name="Mendez-Lago M."/>
            <person name="Minx P."/>
            <person name="Mollenhauer M.U."/>
            <person name="Montooth K."/>
            <person name="Mount S.M."/>
            <person name="Mu X."/>
            <person name="Myers E."/>
            <person name="Negre B."/>
            <person name="Newfeld S."/>
            <person name="Nielsen R."/>
            <person name="Noor M.A."/>
            <person name="O'Grady P."/>
            <person name="Pachter L."/>
            <person name="Papaceit M."/>
            <person name="Parisi M.J."/>
            <person name="Parisi M."/>
            <person name="Parts L."/>
            <person name="Pedersen J.S."/>
            <person name="Pesole G."/>
            <person name="Phillippy A.M."/>
            <person name="Ponting C.P."/>
            <person name="Pop M."/>
            <person name="Porcelli D."/>
            <person name="Powell J.R."/>
            <person name="Prohaska S."/>
            <person name="Pruitt K."/>
            <person name="Puig M."/>
            <person name="Quesneville H."/>
            <person name="Ram K.R."/>
            <person name="Rand D."/>
            <person name="Rasmussen M.D."/>
            <person name="Reed L.K."/>
            <person name="Reenan R."/>
            <person name="Reily A."/>
            <person name="Remington K.A."/>
            <person name="Rieger T.T."/>
            <person name="Ritchie M.G."/>
            <person name="Robin C."/>
            <person name="Rogers Y.H."/>
            <person name="Rohde C."/>
            <person name="Rozas J."/>
            <person name="Rubenfield M.J."/>
            <person name="Ruiz A."/>
            <person name="Russo S."/>
            <person name="Salzberg S.L."/>
            <person name="Sanchez-Gracia A."/>
            <person name="Saranga D.J."/>
            <person name="Sato H."/>
            <person name="Schaeffer S.W."/>
            <person name="Schatz M.C."/>
            <person name="Schlenke T."/>
            <person name="Schwartz R."/>
            <person name="Segarra C."/>
            <person name="Singh R.S."/>
            <person name="Sirot L."/>
            <person name="Sirota M."/>
            <person name="Sisneros N.B."/>
            <person name="Smith C.D."/>
            <person name="Smith T.F."/>
            <person name="Spieth J."/>
            <person name="Stage D.E."/>
            <person name="Stark A."/>
            <person name="Stephan W."/>
            <person name="Strausberg R.L."/>
            <person name="Strempel S."/>
            <person name="Sturgill D."/>
            <person name="Sutton G."/>
            <person name="Sutton G.G."/>
            <person name="Tao W."/>
            <person name="Teichmann S."/>
            <person name="Tobari Y.N."/>
            <person name="Tomimura Y."/>
            <person name="Tsolas J.M."/>
            <person name="Valente V.L."/>
            <person name="Venter E."/>
            <person name="Venter J.C."/>
            <person name="Vicario S."/>
            <person name="Vieira F.G."/>
            <person name="Vilella A.J."/>
            <person name="Villasante A."/>
            <person name="Walenz B."/>
            <person name="Wang J."/>
            <person name="Wasserman M."/>
            <person name="Watts T."/>
            <person name="Wilson D."/>
            <person name="Wilson R.K."/>
            <person name="Wing R.A."/>
            <person name="Wolfner M.F."/>
            <person name="Wong A."/>
            <person name="Wong G.K."/>
            <person name="Wu C.I."/>
            <person name="Wu G."/>
            <person name="Yamamoto D."/>
            <person name="Yang H.P."/>
            <person name="Yang S.P."/>
            <person name="Yorke J.A."/>
            <person name="Yoshida K."/>
            <person name="Zdobnov E."/>
            <person name="Zhang P."/>
            <person name="Zhang Y."/>
            <person name="Zimin A.V."/>
            <person name="Baldwin J."/>
            <person name="Abdouelleil A."/>
            <person name="Abdulkadir J."/>
            <person name="Abebe A."/>
            <person name="Abera B."/>
            <person name="Abreu J."/>
            <person name="Acer S.C."/>
            <person name="Aftuck L."/>
            <person name="Alexander A."/>
            <person name="An P."/>
            <person name="Anderson E."/>
            <person name="Anderson S."/>
            <person name="Arachi H."/>
            <person name="Azer M."/>
            <person name="Bachantsang P."/>
            <person name="Barry A."/>
            <person name="Bayul T."/>
            <person name="Berlin A."/>
            <person name="Bessette D."/>
            <person name="Bloom T."/>
            <person name="Blye J."/>
            <person name="Boguslavskiy L."/>
            <person name="Bonnet C."/>
            <person name="Boukhgalter B."/>
            <person name="Bourzgui I."/>
            <person name="Brown A."/>
            <person name="Cahill P."/>
            <person name="Channer S."/>
            <person name="Cheshatsang Y."/>
            <person name="Chuda L."/>
            <person name="Citroen M."/>
            <person name="Collymore A."/>
            <person name="Cooke P."/>
            <person name="Costello M."/>
            <person name="D'Aco K."/>
            <person name="Daza R."/>
            <person name="De Haan G."/>
            <person name="DeGray S."/>
            <person name="DeMaso C."/>
            <person name="Dhargay N."/>
            <person name="Dooley K."/>
            <person name="Dooley E."/>
            <person name="Doricent M."/>
            <person name="Dorje P."/>
            <person name="Dorjee K."/>
            <person name="Dupes A."/>
            <person name="Elong R."/>
            <person name="Falk J."/>
            <person name="Farina A."/>
            <person name="Faro S."/>
            <person name="Ferguson D."/>
            <person name="Fisher S."/>
            <person name="Foley C.D."/>
            <person name="Franke A."/>
            <person name="Friedrich D."/>
            <person name="Gadbois L."/>
            <person name="Gearin G."/>
            <person name="Gearin C.R."/>
            <person name="Giannoukos G."/>
            <person name="Goode T."/>
            <person name="Graham J."/>
            <person name="Grandbois E."/>
            <person name="Grewal S."/>
            <person name="Gyaltsen K."/>
            <person name="Hafez N."/>
            <person name="Hagos B."/>
            <person name="Hall J."/>
            <person name="Henson C."/>
            <person name="Hollinger A."/>
            <person name="Honan T."/>
            <person name="Huard M.D."/>
            <person name="Hughes L."/>
            <person name="Hurhula B."/>
            <person name="Husby M.E."/>
            <person name="Kamat A."/>
            <person name="Kanga B."/>
            <person name="Kashin S."/>
            <person name="Khazanovich D."/>
            <person name="Kisner P."/>
            <person name="Lance K."/>
            <person name="Lara M."/>
            <person name="Lee W."/>
            <person name="Lennon N."/>
            <person name="Letendre F."/>
            <person name="LeVine R."/>
            <person name="Lipovsky A."/>
            <person name="Liu X."/>
            <person name="Liu J."/>
            <person name="Liu S."/>
            <person name="Lokyitsang T."/>
            <person name="Lokyitsang Y."/>
            <person name="Lubonja R."/>
            <person name="Lui A."/>
            <person name="MacDonald P."/>
            <person name="Magnisalis V."/>
            <person name="Maru K."/>
            <person name="Matthews C."/>
            <person name="McCusker W."/>
            <person name="McDonough S."/>
            <person name="Mehta T."/>
            <person name="Meldrim J."/>
            <person name="Meneus L."/>
            <person name="Mihai O."/>
            <person name="Mihalev A."/>
            <person name="Mihova T."/>
            <person name="Mittelman R."/>
            <person name="Mlenga V."/>
            <person name="Montmayeur A."/>
            <person name="Mulrain L."/>
            <person name="Navidi A."/>
            <person name="Naylor J."/>
            <person name="Negash T."/>
            <person name="Nguyen T."/>
            <person name="Nguyen N."/>
            <person name="Nicol R."/>
            <person name="Norbu C."/>
            <person name="Norbu N."/>
            <person name="Novod N."/>
            <person name="O'Neill B."/>
            <person name="Osman S."/>
            <person name="Markiewicz E."/>
            <person name="Oyono O.L."/>
            <person name="Patti C."/>
            <person name="Phunkhang P."/>
            <person name="Pierre F."/>
            <person name="Priest M."/>
            <person name="Raghuraman S."/>
            <person name="Rege F."/>
            <person name="Reyes R."/>
            <person name="Rise C."/>
            <person name="Rogov P."/>
            <person name="Ross K."/>
            <person name="Ryan E."/>
            <person name="Settipalli S."/>
            <person name="Shea T."/>
            <person name="Sherpa N."/>
            <person name="Shi L."/>
            <person name="Shih D."/>
            <person name="Sparrow T."/>
            <person name="Spaulding J."/>
            <person name="Stalker J."/>
            <person name="Stange-Thomann N."/>
            <person name="Stavropoulos S."/>
            <person name="Stone C."/>
            <person name="Strader C."/>
            <person name="Tesfaye S."/>
            <person name="Thomson T."/>
            <person name="Thoulutsang Y."/>
            <person name="Thoulutsang D."/>
            <person name="Topham K."/>
            <person name="Topping I."/>
            <person name="Tsamla T."/>
            <person name="Vassiliev H."/>
            <person name="Vo A."/>
            <person name="Wangchuk T."/>
            <person name="Wangdi T."/>
            <person name="Weiand M."/>
            <person name="Wilkinson J."/>
            <person name="Wilson A."/>
            <person name="Yadav S."/>
            <person name="Young G."/>
            <person name="Yu Q."/>
            <person name="Zembek L."/>
            <person name="Zhong D."/>
            <person name="Zimmer A."/>
            <person name="Zwirko Z."/>
            <person name="Jaffe D.B."/>
            <person name="Alvarez P."/>
            <person name="Brockman W."/>
            <person name="Butler J."/>
            <person name="Chin C."/>
            <person name="Gnerre S."/>
            <person name="Grabherr M."/>
            <person name="Kleber M."/>
            <person name="Mauceli E."/>
            <person name="MacCallum I."/>
        </authorList>
    </citation>
    <scope>NUCLEOTIDE SEQUENCE [LARGE SCALE GENOMIC DNA]</scope>
    <source>
        <strain evidence="4">Tucson 14030-0811.24</strain>
    </source>
</reference>
<protein>
    <submittedName>
        <fullName evidence="3">Uncharacterized protein</fullName>
    </submittedName>
</protein>
<dbReference type="eggNOG" id="ENOG502SWCG">
    <property type="taxonomic scope" value="Eukaryota"/>
</dbReference>
<feature type="compositionally biased region" description="Basic and acidic residues" evidence="1">
    <location>
        <begin position="302"/>
        <end position="312"/>
    </location>
</feature>
<feature type="region of interest" description="Disordered" evidence="1">
    <location>
        <begin position="255"/>
        <end position="331"/>
    </location>
</feature>
<organism evidence="3 4">
    <name type="scientific">Drosophila willistoni</name>
    <name type="common">Fruit fly</name>
    <dbReference type="NCBI Taxonomy" id="7260"/>
    <lineage>
        <taxon>Eukaryota</taxon>
        <taxon>Metazoa</taxon>
        <taxon>Ecdysozoa</taxon>
        <taxon>Arthropoda</taxon>
        <taxon>Hexapoda</taxon>
        <taxon>Insecta</taxon>
        <taxon>Pterygota</taxon>
        <taxon>Neoptera</taxon>
        <taxon>Endopterygota</taxon>
        <taxon>Diptera</taxon>
        <taxon>Brachycera</taxon>
        <taxon>Muscomorpha</taxon>
        <taxon>Ephydroidea</taxon>
        <taxon>Drosophilidae</taxon>
        <taxon>Drosophila</taxon>
        <taxon>Sophophora</taxon>
    </lineage>
</organism>
<name>B4NE23_DROWI</name>
<gene>
    <name evidence="3" type="primary">Dwil\GK25560</name>
    <name evidence="3" type="ORF">Dwil_GK25560</name>
</gene>
<feature type="compositionally biased region" description="Acidic residues" evidence="1">
    <location>
        <begin position="318"/>
        <end position="327"/>
    </location>
</feature>
<keyword evidence="2" id="KW-0732">Signal</keyword>